<dbReference type="Pfam" id="PF01266">
    <property type="entry name" value="DAO"/>
    <property type="match status" value="1"/>
</dbReference>
<keyword evidence="1 3" id="KW-0560">Oxidoreductase</keyword>
<organism evidence="3 4">
    <name type="scientific">Virgibacillus byunsanensis</name>
    <dbReference type="NCBI Taxonomy" id="570945"/>
    <lineage>
        <taxon>Bacteria</taxon>
        <taxon>Bacillati</taxon>
        <taxon>Bacillota</taxon>
        <taxon>Bacilli</taxon>
        <taxon>Bacillales</taxon>
        <taxon>Bacillaceae</taxon>
        <taxon>Virgibacillus</taxon>
    </lineage>
</organism>
<protein>
    <submittedName>
        <fullName evidence="3">NAD(P)/FAD-dependent oxidoreductase</fullName>
        <ecNumber evidence="3">1.-.-.-</ecNumber>
    </submittedName>
</protein>
<keyword evidence="4" id="KW-1185">Reference proteome</keyword>
<dbReference type="GO" id="GO:0016491">
    <property type="term" value="F:oxidoreductase activity"/>
    <property type="evidence" value="ECO:0007669"/>
    <property type="project" value="UniProtKB-KW"/>
</dbReference>
<dbReference type="InterPro" id="IPR036188">
    <property type="entry name" value="FAD/NAD-bd_sf"/>
</dbReference>
<comment type="caution">
    <text evidence="3">The sequence shown here is derived from an EMBL/GenBank/DDBJ whole genome shotgun (WGS) entry which is preliminary data.</text>
</comment>
<proteinExistence type="predicted"/>
<dbReference type="EC" id="1.-.-.-" evidence="3"/>
<dbReference type="Proteomes" id="UP001597040">
    <property type="component" value="Unassembled WGS sequence"/>
</dbReference>
<evidence type="ECO:0000313" key="4">
    <source>
        <dbReference type="Proteomes" id="UP001597040"/>
    </source>
</evidence>
<evidence type="ECO:0000256" key="1">
    <source>
        <dbReference type="ARBA" id="ARBA00023002"/>
    </source>
</evidence>
<dbReference type="Gene3D" id="3.50.50.60">
    <property type="entry name" value="FAD/NAD(P)-binding domain"/>
    <property type="match status" value="1"/>
</dbReference>
<accession>A0ABW3LNL4</accession>
<reference evidence="4" key="1">
    <citation type="journal article" date="2019" name="Int. J. Syst. Evol. Microbiol.">
        <title>The Global Catalogue of Microorganisms (GCM) 10K type strain sequencing project: providing services to taxonomists for standard genome sequencing and annotation.</title>
        <authorList>
            <consortium name="The Broad Institute Genomics Platform"/>
            <consortium name="The Broad Institute Genome Sequencing Center for Infectious Disease"/>
            <person name="Wu L."/>
            <person name="Ma J."/>
        </authorList>
    </citation>
    <scope>NUCLEOTIDE SEQUENCE [LARGE SCALE GENOMIC DNA]</scope>
    <source>
        <strain evidence="4">CCUG 56754</strain>
    </source>
</reference>
<dbReference type="PANTHER" id="PTHR13847:SF287">
    <property type="entry name" value="FAD-DEPENDENT OXIDOREDUCTASE DOMAIN-CONTAINING PROTEIN 1"/>
    <property type="match status" value="1"/>
</dbReference>
<dbReference type="InterPro" id="IPR006076">
    <property type="entry name" value="FAD-dep_OxRdtase"/>
</dbReference>
<evidence type="ECO:0000313" key="3">
    <source>
        <dbReference type="EMBL" id="MFD1039627.1"/>
    </source>
</evidence>
<dbReference type="EMBL" id="JBHTKJ010000041">
    <property type="protein sequence ID" value="MFD1039627.1"/>
    <property type="molecule type" value="Genomic_DNA"/>
</dbReference>
<sequence length="387" mass="41860">METADAVVIGGGVIGASIAYRLAENNRKVMLIEKGEIGAKTSGSCDKAIFLQSKKPGFPTQLAKASREIYENLEDELETSIEFKRGGGMIVIEKEGHMDFMKKFVKKQNNAGINVELLDRKESLERQPCLSPNIAGSTYSTEDAEVNPLLLSQAFTEGARKRGVDIRTHTEVIAIHSEHGRITGVQTDKVLIATELVINAAGPFASKIAEMAGVSLTIMPRRGVILISEKVKPLIHGNILCSQYIAAKYLTGSNEDDVPPYGIGLSLGQTNSGNLLIGGSREFKGFKKALEPEVLTAVAAHASRIAPSLNTIRIIRSMVGFRPFTGDGLPFIDETPEMKGFIIAAGHEGDGIALAPITGHLVTSLIENKMRYKDLLKPLKLDRLQVV</sequence>
<dbReference type="SUPFAM" id="SSF51905">
    <property type="entry name" value="FAD/NAD(P)-binding domain"/>
    <property type="match status" value="1"/>
</dbReference>
<dbReference type="RefSeq" id="WP_390363284.1">
    <property type="nucleotide sequence ID" value="NZ_JBHTKJ010000041.1"/>
</dbReference>
<dbReference type="SUPFAM" id="SSF54373">
    <property type="entry name" value="FAD-linked reductases, C-terminal domain"/>
    <property type="match status" value="1"/>
</dbReference>
<evidence type="ECO:0000259" key="2">
    <source>
        <dbReference type="Pfam" id="PF01266"/>
    </source>
</evidence>
<feature type="domain" description="FAD dependent oxidoreductase" evidence="2">
    <location>
        <begin position="5"/>
        <end position="365"/>
    </location>
</feature>
<gene>
    <name evidence="3" type="ORF">ACFQ3N_14655</name>
</gene>
<name>A0ABW3LNL4_9BACI</name>
<dbReference type="PANTHER" id="PTHR13847">
    <property type="entry name" value="SARCOSINE DEHYDROGENASE-RELATED"/>
    <property type="match status" value="1"/>
</dbReference>
<dbReference type="Gene3D" id="3.30.9.10">
    <property type="entry name" value="D-Amino Acid Oxidase, subunit A, domain 2"/>
    <property type="match status" value="1"/>
</dbReference>